<organism evidence="1">
    <name type="scientific">Micrurus lemniscatus lemniscatus</name>
    <dbReference type="NCBI Taxonomy" id="129467"/>
    <lineage>
        <taxon>Eukaryota</taxon>
        <taxon>Metazoa</taxon>
        <taxon>Chordata</taxon>
        <taxon>Craniata</taxon>
        <taxon>Vertebrata</taxon>
        <taxon>Euteleostomi</taxon>
        <taxon>Lepidosauria</taxon>
        <taxon>Squamata</taxon>
        <taxon>Bifurcata</taxon>
        <taxon>Unidentata</taxon>
        <taxon>Episquamata</taxon>
        <taxon>Toxicofera</taxon>
        <taxon>Serpentes</taxon>
        <taxon>Colubroidea</taxon>
        <taxon>Elapidae</taxon>
        <taxon>Elapinae</taxon>
        <taxon>Micrurus</taxon>
    </lineage>
</organism>
<reference evidence="1" key="1">
    <citation type="submission" date="2017-07" db="EMBL/GenBank/DDBJ databases">
        <authorList>
            <person name="Mikheyev A."/>
            <person name="Grau M."/>
        </authorList>
    </citation>
    <scope>NUCLEOTIDE SEQUENCE</scope>
    <source>
        <tissue evidence="1">Venom_gland</tissue>
    </source>
</reference>
<evidence type="ECO:0000313" key="1">
    <source>
        <dbReference type="EMBL" id="LAA81829.1"/>
    </source>
</evidence>
<dbReference type="PANTHER" id="PTHR31635:SF196">
    <property type="entry name" value="REVERSE TRANSCRIPTASE DOMAIN-CONTAINING PROTEIN-RELATED"/>
    <property type="match status" value="1"/>
</dbReference>
<dbReference type="PANTHER" id="PTHR31635">
    <property type="entry name" value="REVERSE TRANSCRIPTASE DOMAIN-CONTAINING PROTEIN-RELATED"/>
    <property type="match status" value="1"/>
</dbReference>
<name>A0A2D4IC88_MICLE</name>
<proteinExistence type="predicted"/>
<evidence type="ECO:0008006" key="2">
    <source>
        <dbReference type="Google" id="ProtNLM"/>
    </source>
</evidence>
<dbReference type="EMBL" id="IACK01082658">
    <property type="protein sequence ID" value="LAA81829.1"/>
    <property type="molecule type" value="Transcribed_RNA"/>
</dbReference>
<reference evidence="1" key="2">
    <citation type="submission" date="2017-11" db="EMBL/GenBank/DDBJ databases">
        <title>Coralsnake Venomics: Analyses of Venom Gland Transcriptomes and Proteomes of Six Brazilian Taxa.</title>
        <authorList>
            <person name="Aird S.D."/>
            <person name="Jorge da Silva N."/>
            <person name="Qiu L."/>
            <person name="Villar-Briones A."/>
            <person name="Aparecida-Saddi V."/>
            <person name="Campos-Telles M.P."/>
            <person name="Grau M."/>
            <person name="Mikheyev A.S."/>
        </authorList>
    </citation>
    <scope>NUCLEOTIDE SEQUENCE</scope>
    <source>
        <tissue evidence="1">Venom_gland</tissue>
    </source>
</reference>
<accession>A0A2D4IC88</accession>
<protein>
    <recommendedName>
        <fullName evidence="2">Reverse transcriptase domain-containing protein</fullName>
    </recommendedName>
</protein>
<sequence>MPIVPLIIYFDLEVLNRNIHQDIEIKGMEILKRTIQITSFCRQFGVCYRRTGPKLIQKIEDYGDVAGLKINKEKNKVLVKNLTKKQKNRFNGKDRYSNS</sequence>
<dbReference type="AlphaFoldDB" id="A0A2D4IC88"/>